<proteinExistence type="predicted"/>
<name>A0A2A2H518_METBR</name>
<dbReference type="AlphaFoldDB" id="A0A2A2H518"/>
<keyword evidence="2" id="KW-1185">Reference proteome</keyword>
<dbReference type="EMBL" id="LMVM01000023">
    <property type="protein sequence ID" value="PAV04521.1"/>
    <property type="molecule type" value="Genomic_DNA"/>
</dbReference>
<dbReference type="RefSeq" id="WP_069582809.1">
    <property type="nucleotide sequence ID" value="NZ_LMVM01000023.1"/>
</dbReference>
<dbReference type="Proteomes" id="UP000217784">
    <property type="component" value="Unassembled WGS sequence"/>
</dbReference>
<evidence type="ECO:0000313" key="2">
    <source>
        <dbReference type="Proteomes" id="UP000217784"/>
    </source>
</evidence>
<organism evidence="1 2">
    <name type="scientific">Methanobacterium bryantii</name>
    <dbReference type="NCBI Taxonomy" id="2161"/>
    <lineage>
        <taxon>Archaea</taxon>
        <taxon>Methanobacteriati</taxon>
        <taxon>Methanobacteriota</taxon>
        <taxon>Methanomada group</taxon>
        <taxon>Methanobacteria</taxon>
        <taxon>Methanobacteriales</taxon>
        <taxon>Methanobacteriaceae</taxon>
        <taxon>Methanobacterium</taxon>
    </lineage>
</organism>
<comment type="caution">
    <text evidence="1">The sequence shown here is derived from an EMBL/GenBank/DDBJ whole genome shotgun (WGS) entry which is preliminary data.</text>
</comment>
<reference evidence="1 2" key="1">
    <citation type="journal article" date="2017" name="BMC Genomics">
        <title>Genomic analysis of methanogenic archaea reveals a shift towards energy conservation.</title>
        <authorList>
            <person name="Gilmore S.P."/>
            <person name="Henske J.K."/>
            <person name="Sexton J.A."/>
            <person name="Solomon K.V."/>
            <person name="Seppala S."/>
            <person name="Yoo J.I."/>
            <person name="Huyett L.M."/>
            <person name="Pressman A."/>
            <person name="Cogan J.Z."/>
            <person name="Kivenson V."/>
            <person name="Peng X."/>
            <person name="Tan Y."/>
            <person name="Valentine D.L."/>
            <person name="O'Malley M.A."/>
        </authorList>
    </citation>
    <scope>NUCLEOTIDE SEQUENCE [LARGE SCALE GENOMIC DNA]</scope>
    <source>
        <strain evidence="1 2">M.o.H.</strain>
    </source>
</reference>
<evidence type="ECO:0000313" key="1">
    <source>
        <dbReference type="EMBL" id="PAV04521.1"/>
    </source>
</evidence>
<gene>
    <name evidence="1" type="ORF">ASJ80_06740</name>
</gene>
<accession>A0A2A2H518</accession>
<sequence>MDELCNFSGKQKALLKSDVIAVFDKFYEQIDRKERINKFVKAELGSISPKTKKRAREFISKYEI</sequence>
<dbReference type="OrthoDB" id="71270at2157"/>
<protein>
    <submittedName>
        <fullName evidence="1">Uncharacterized protein</fullName>
    </submittedName>
</protein>